<keyword evidence="2" id="KW-1185">Reference proteome</keyword>
<accession>A0ABP3JAE5</accession>
<dbReference type="SUPFAM" id="SSF52777">
    <property type="entry name" value="CoA-dependent acyltransferases"/>
    <property type="match status" value="1"/>
</dbReference>
<name>A0ABP3JAE5_9ACTN</name>
<dbReference type="EMBL" id="BAAAHB010000002">
    <property type="protein sequence ID" value="GAA0444800.1"/>
    <property type="molecule type" value="Genomic_DNA"/>
</dbReference>
<evidence type="ECO:0000313" key="2">
    <source>
        <dbReference type="Proteomes" id="UP001499895"/>
    </source>
</evidence>
<evidence type="ECO:0000313" key="1">
    <source>
        <dbReference type="EMBL" id="GAA0444800.1"/>
    </source>
</evidence>
<organism evidence="1 2">
    <name type="scientific">Streptomyces stramineus</name>
    <dbReference type="NCBI Taxonomy" id="173861"/>
    <lineage>
        <taxon>Bacteria</taxon>
        <taxon>Bacillati</taxon>
        <taxon>Actinomycetota</taxon>
        <taxon>Actinomycetes</taxon>
        <taxon>Kitasatosporales</taxon>
        <taxon>Streptomycetaceae</taxon>
        <taxon>Streptomyces</taxon>
    </lineage>
</organism>
<dbReference type="Gene3D" id="3.30.559.30">
    <property type="entry name" value="Nonribosomal peptide synthetase, condensation domain"/>
    <property type="match status" value="1"/>
</dbReference>
<dbReference type="Proteomes" id="UP001499895">
    <property type="component" value="Unassembled WGS sequence"/>
</dbReference>
<reference evidence="2" key="1">
    <citation type="journal article" date="2019" name="Int. J. Syst. Evol. Microbiol.">
        <title>The Global Catalogue of Microorganisms (GCM) 10K type strain sequencing project: providing services to taxonomists for standard genome sequencing and annotation.</title>
        <authorList>
            <consortium name="The Broad Institute Genomics Platform"/>
            <consortium name="The Broad Institute Genome Sequencing Center for Infectious Disease"/>
            <person name="Wu L."/>
            <person name="Ma J."/>
        </authorList>
    </citation>
    <scope>NUCLEOTIDE SEQUENCE [LARGE SCALE GENOMIC DNA]</scope>
    <source>
        <strain evidence="2">JCM 10649</strain>
    </source>
</reference>
<comment type="caution">
    <text evidence="1">The sequence shown here is derived from an EMBL/GenBank/DDBJ whole genome shotgun (WGS) entry which is preliminary data.</text>
</comment>
<evidence type="ECO:0008006" key="3">
    <source>
        <dbReference type="Google" id="ProtNLM"/>
    </source>
</evidence>
<sequence length="344" mass="36065">MAADRFTAAVVRHRWDPAVLAEVDALAHRCHVPRFVVLLAGLEVLLARWSGLPEGTVLMAHDGAADPAPPDRASRPADPVALLRRTYRPDEPFDALVVREAAQPGPGRDGAPPLRTRFSFRVTGESVPLTLPGVGVTEVTPLLAYGGPRPVQCDMSLDVTGTDLVLRYAEELFDEATVRLLVRHYGDLLAAAVTDPSVAVGSIPFAPPARVVRASGALAALLGTLPDAPAGTATGARIVGDTDGARLPVGLRGRLQLEVRGATGVRRWVDTTASGWCTTRGGILLDRLPAPPETAPAPPPRRRFRTDAAAGLASQLAVVWAEKLGLAPAGPAEGRLEIGGGPVF</sequence>
<gene>
    <name evidence="1" type="ORF">GCM10009544_04470</name>
</gene>
<proteinExistence type="predicted"/>
<protein>
    <recommendedName>
        <fullName evidence="3">Condensation domain-containing protein</fullName>
    </recommendedName>
</protein>